<dbReference type="Proteomes" id="UP001501251">
    <property type="component" value="Unassembled WGS sequence"/>
</dbReference>
<dbReference type="InterPro" id="IPR001789">
    <property type="entry name" value="Sig_transdc_resp-reg_receiver"/>
</dbReference>
<keyword evidence="9" id="KW-1185">Reference proteome</keyword>
<sequence>MDRHRIVIVDDHRLFREGIAEICNNEPDLLVIGQVDNGADAVSLVGQTFPDVVLLDIEMPGTDAAETLRRLLRIHPAPQVAILTMHDDARLVNRLMTLGARAYISKGATRQELLTAIRSIRDNRDHVMLSISSETMKRLDEPTLGPLSARELEVLELVAAGFRNSQIAARLHISEGTVKRHLTNIYLKLEVDSRMNAVNKALASGMLANERDDPIGPLADTTLW</sequence>
<dbReference type="InterPro" id="IPR016032">
    <property type="entry name" value="Sig_transdc_resp-reg_C-effctor"/>
</dbReference>
<dbReference type="CDD" id="cd06170">
    <property type="entry name" value="LuxR_C_like"/>
    <property type="match status" value="1"/>
</dbReference>
<keyword evidence="3" id="KW-0238">DNA-binding</keyword>
<dbReference type="PROSITE" id="PS50110">
    <property type="entry name" value="RESPONSE_REGULATORY"/>
    <property type="match status" value="1"/>
</dbReference>
<dbReference type="PANTHER" id="PTHR43214:SF41">
    <property type="entry name" value="NITRATE_NITRITE RESPONSE REGULATOR PROTEIN NARP"/>
    <property type="match status" value="1"/>
</dbReference>
<dbReference type="SUPFAM" id="SSF52172">
    <property type="entry name" value="CheY-like"/>
    <property type="match status" value="1"/>
</dbReference>
<dbReference type="PROSITE" id="PS50043">
    <property type="entry name" value="HTH_LUXR_2"/>
    <property type="match status" value="1"/>
</dbReference>
<dbReference type="InterPro" id="IPR011006">
    <property type="entry name" value="CheY-like_superfamily"/>
</dbReference>
<accession>A0ABP8AL55</accession>
<dbReference type="PRINTS" id="PR00038">
    <property type="entry name" value="HTHLUXR"/>
</dbReference>
<dbReference type="EMBL" id="BAABAQ010000002">
    <property type="protein sequence ID" value="GAA4185814.1"/>
    <property type="molecule type" value="Genomic_DNA"/>
</dbReference>
<dbReference type="PANTHER" id="PTHR43214">
    <property type="entry name" value="TWO-COMPONENT RESPONSE REGULATOR"/>
    <property type="match status" value="1"/>
</dbReference>
<evidence type="ECO:0000256" key="4">
    <source>
        <dbReference type="ARBA" id="ARBA00023163"/>
    </source>
</evidence>
<feature type="modified residue" description="4-aspartylphosphate" evidence="5">
    <location>
        <position position="56"/>
    </location>
</feature>
<name>A0ABP8AL55_9ACTN</name>
<keyword evidence="4" id="KW-0804">Transcription</keyword>
<dbReference type="SMART" id="SM00421">
    <property type="entry name" value="HTH_LUXR"/>
    <property type="match status" value="1"/>
</dbReference>
<feature type="domain" description="Response regulatory" evidence="7">
    <location>
        <begin position="5"/>
        <end position="121"/>
    </location>
</feature>
<evidence type="ECO:0000256" key="1">
    <source>
        <dbReference type="ARBA" id="ARBA00022553"/>
    </source>
</evidence>
<evidence type="ECO:0000256" key="3">
    <source>
        <dbReference type="ARBA" id="ARBA00023125"/>
    </source>
</evidence>
<organism evidence="8 9">
    <name type="scientific">Streptosporangium oxazolinicum</name>
    <dbReference type="NCBI Taxonomy" id="909287"/>
    <lineage>
        <taxon>Bacteria</taxon>
        <taxon>Bacillati</taxon>
        <taxon>Actinomycetota</taxon>
        <taxon>Actinomycetes</taxon>
        <taxon>Streptosporangiales</taxon>
        <taxon>Streptosporangiaceae</taxon>
        <taxon>Streptosporangium</taxon>
    </lineage>
</organism>
<protein>
    <submittedName>
        <fullName evidence="8">Response regulator transcription factor</fullName>
    </submittedName>
</protein>
<evidence type="ECO:0000256" key="5">
    <source>
        <dbReference type="PROSITE-ProRule" id="PRU00169"/>
    </source>
</evidence>
<dbReference type="Gene3D" id="3.40.50.2300">
    <property type="match status" value="1"/>
</dbReference>
<dbReference type="PROSITE" id="PS00622">
    <property type="entry name" value="HTH_LUXR_1"/>
    <property type="match status" value="1"/>
</dbReference>
<dbReference type="SMART" id="SM00448">
    <property type="entry name" value="REC"/>
    <property type="match status" value="1"/>
</dbReference>
<dbReference type="Pfam" id="PF00072">
    <property type="entry name" value="Response_reg"/>
    <property type="match status" value="1"/>
</dbReference>
<dbReference type="InterPro" id="IPR058245">
    <property type="entry name" value="NreC/VraR/RcsB-like_REC"/>
</dbReference>
<proteinExistence type="predicted"/>
<dbReference type="Pfam" id="PF00196">
    <property type="entry name" value="GerE"/>
    <property type="match status" value="1"/>
</dbReference>
<gene>
    <name evidence="8" type="ORF">GCM10022252_16810</name>
</gene>
<dbReference type="InterPro" id="IPR000792">
    <property type="entry name" value="Tscrpt_reg_LuxR_C"/>
</dbReference>
<keyword evidence="2" id="KW-0805">Transcription regulation</keyword>
<feature type="domain" description="HTH luxR-type" evidence="6">
    <location>
        <begin position="140"/>
        <end position="205"/>
    </location>
</feature>
<reference evidence="9" key="1">
    <citation type="journal article" date="2019" name="Int. J. Syst. Evol. Microbiol.">
        <title>The Global Catalogue of Microorganisms (GCM) 10K type strain sequencing project: providing services to taxonomists for standard genome sequencing and annotation.</title>
        <authorList>
            <consortium name="The Broad Institute Genomics Platform"/>
            <consortium name="The Broad Institute Genome Sequencing Center for Infectious Disease"/>
            <person name="Wu L."/>
            <person name="Ma J."/>
        </authorList>
    </citation>
    <scope>NUCLEOTIDE SEQUENCE [LARGE SCALE GENOMIC DNA]</scope>
    <source>
        <strain evidence="9">JCM 17388</strain>
    </source>
</reference>
<evidence type="ECO:0000259" key="7">
    <source>
        <dbReference type="PROSITE" id="PS50110"/>
    </source>
</evidence>
<keyword evidence="1 5" id="KW-0597">Phosphoprotein</keyword>
<dbReference type="SUPFAM" id="SSF46894">
    <property type="entry name" value="C-terminal effector domain of the bipartite response regulators"/>
    <property type="match status" value="1"/>
</dbReference>
<evidence type="ECO:0000259" key="6">
    <source>
        <dbReference type="PROSITE" id="PS50043"/>
    </source>
</evidence>
<dbReference type="InterPro" id="IPR039420">
    <property type="entry name" value="WalR-like"/>
</dbReference>
<evidence type="ECO:0000313" key="9">
    <source>
        <dbReference type="Proteomes" id="UP001501251"/>
    </source>
</evidence>
<evidence type="ECO:0000313" key="8">
    <source>
        <dbReference type="EMBL" id="GAA4185814.1"/>
    </source>
</evidence>
<dbReference type="CDD" id="cd17535">
    <property type="entry name" value="REC_NarL-like"/>
    <property type="match status" value="1"/>
</dbReference>
<evidence type="ECO:0000256" key="2">
    <source>
        <dbReference type="ARBA" id="ARBA00023015"/>
    </source>
</evidence>
<comment type="caution">
    <text evidence="8">The sequence shown here is derived from an EMBL/GenBank/DDBJ whole genome shotgun (WGS) entry which is preliminary data.</text>
</comment>